<dbReference type="PANTHER" id="PTHR42070:SF1">
    <property type="entry name" value="FILAMENT ASSOCIATED PROTEIN, PUTATIVE (AFU_ORTHOLOGUE AFUA_8G06630)-RELATED"/>
    <property type="match status" value="1"/>
</dbReference>
<evidence type="ECO:0000313" key="2">
    <source>
        <dbReference type="Proteomes" id="UP001143548"/>
    </source>
</evidence>
<dbReference type="Gene3D" id="1.20.5.170">
    <property type="match status" value="1"/>
</dbReference>
<dbReference type="Proteomes" id="UP001143548">
    <property type="component" value="Unassembled WGS sequence"/>
</dbReference>
<evidence type="ECO:0000313" key="1">
    <source>
        <dbReference type="EMBL" id="GKZ26386.1"/>
    </source>
</evidence>
<dbReference type="PANTHER" id="PTHR42070">
    <property type="entry name" value="FILAMENT ASSOCIATED PROTEIN, PUTATIVE (AFU_ORTHOLOGUE AFUA_8G06630)-RELATED"/>
    <property type="match status" value="1"/>
</dbReference>
<sequence>MAHVAYLLLGVIGRAFIPEDLARVRNNQRRCRQRKRDYVAELERELASVKDTTSREILKLQSIADSLRQENERLAAILGLRGIEYTPSRPDRQIDEENNVMNDIGSDLVPSVDPSNLGASATSPAIINFKHISYPSDDRLDIISDALAYFPGPTEDTPSREVSQLYFSPLKSSSADKFKDYLTDTSCFSIPPEAGPLSESLLLPDTQLPSTTLRTEVSEDKYEDTTVCAVALELVMNCNTKNLSILELDMRLRCGYRSARFQWEGCRVDNQVLFAVIAEIM</sequence>
<evidence type="ECO:0008006" key="3">
    <source>
        <dbReference type="Google" id="ProtNLM"/>
    </source>
</evidence>
<dbReference type="CDD" id="cd14686">
    <property type="entry name" value="bZIP"/>
    <property type="match status" value="1"/>
</dbReference>
<dbReference type="GO" id="GO:0003700">
    <property type="term" value="F:DNA-binding transcription factor activity"/>
    <property type="evidence" value="ECO:0007669"/>
    <property type="project" value="InterPro"/>
</dbReference>
<name>A0A9W5Z1I1_9EURO</name>
<dbReference type="InterPro" id="IPR046347">
    <property type="entry name" value="bZIP_sf"/>
</dbReference>
<dbReference type="AlphaFoldDB" id="A0A9W5Z1I1"/>
<organism evidence="1 2">
    <name type="scientific">Aspergillus brasiliensis</name>
    <dbReference type="NCBI Taxonomy" id="319629"/>
    <lineage>
        <taxon>Eukaryota</taxon>
        <taxon>Fungi</taxon>
        <taxon>Dikarya</taxon>
        <taxon>Ascomycota</taxon>
        <taxon>Pezizomycotina</taxon>
        <taxon>Eurotiomycetes</taxon>
        <taxon>Eurotiomycetidae</taxon>
        <taxon>Eurotiales</taxon>
        <taxon>Aspergillaceae</taxon>
        <taxon>Aspergillus</taxon>
        <taxon>Aspergillus subgen. Circumdati</taxon>
    </lineage>
</organism>
<dbReference type="EMBL" id="BROQ01000145">
    <property type="protein sequence ID" value="GKZ26386.1"/>
    <property type="molecule type" value="Genomic_DNA"/>
</dbReference>
<reference evidence="1" key="1">
    <citation type="submission" date="2022-07" db="EMBL/GenBank/DDBJ databases">
        <title>Taxonomy of Aspergillus series Nigri: significant species reduction supported by multi-species coalescent approaches.</title>
        <authorList>
            <person name="Bian C."/>
            <person name="Kusuya Y."/>
            <person name="Sklenar F."/>
            <person name="D'hooge E."/>
            <person name="Yaguchi T."/>
            <person name="Takahashi H."/>
            <person name="Hubka V."/>
        </authorList>
    </citation>
    <scope>NUCLEOTIDE SEQUENCE</scope>
    <source>
        <strain evidence="1">CBS 733.88</strain>
    </source>
</reference>
<gene>
    <name evidence="1" type="ORF">AbraCBS73388_002470</name>
</gene>
<proteinExistence type="predicted"/>
<accession>A0A9W5Z1I1</accession>
<dbReference type="SUPFAM" id="SSF57959">
    <property type="entry name" value="Leucine zipper domain"/>
    <property type="match status" value="1"/>
</dbReference>
<protein>
    <recommendedName>
        <fullName evidence="3">BZIP domain-containing protein</fullName>
    </recommendedName>
</protein>
<comment type="caution">
    <text evidence="1">The sequence shown here is derived from an EMBL/GenBank/DDBJ whole genome shotgun (WGS) entry which is preliminary data.</text>
</comment>